<evidence type="ECO:0000313" key="4">
    <source>
        <dbReference type="Proteomes" id="UP000236642"/>
    </source>
</evidence>
<dbReference type="PANTHER" id="PTHR21240">
    <property type="entry name" value="2-AMINO-3-CARBOXYLMUCONATE-6-SEMIALDEHYDE DECARBOXYLASE"/>
    <property type="match status" value="1"/>
</dbReference>
<protein>
    <recommendedName>
        <fullName evidence="2">Amidohydrolase-related domain-containing protein</fullName>
    </recommendedName>
</protein>
<dbReference type="InterPro" id="IPR006680">
    <property type="entry name" value="Amidohydro-rel"/>
</dbReference>
<gene>
    <name evidence="3" type="ORF">HRbin22_01169</name>
</gene>
<dbReference type="AlphaFoldDB" id="A0A2H5Y651"/>
<sequence length="329" mass="36874">MVVDIHAHILVEELTQSAAPEEIWRPLVTRAHGEERIEIGGRPLTSVRQPFVDLDAILQVQEARGIQITVLSPWIALLREEADANEALRVARCLNEALARRVQQYPHRLRAFGAIPLNDPEQAARELELLMQEPGMVGVEIPARVHGDSLGHERFDPLWAAAEAIGAFVFIHPTARSDAFPGLQDYYLWNAVGNPLETTITAAQIVMTGVLERHPRLRILLAHGGGALLHLKGRLQHAWHQRPEARQRLREPPEASIHRFYFDTVTHDPNILRALIDFAGTDQVLMGSDYPFDMGLEEPVEFVRSLRLPPEQEAKILGGNAARLFNLEG</sequence>
<feature type="domain" description="Amidohydrolase-related" evidence="2">
    <location>
        <begin position="81"/>
        <end position="327"/>
    </location>
</feature>
<evidence type="ECO:0000259" key="2">
    <source>
        <dbReference type="Pfam" id="PF04909"/>
    </source>
</evidence>
<comment type="caution">
    <text evidence="3">The sequence shown here is derived from an EMBL/GenBank/DDBJ whole genome shotgun (WGS) entry which is preliminary data.</text>
</comment>
<dbReference type="GO" id="GO:0016787">
    <property type="term" value="F:hydrolase activity"/>
    <property type="evidence" value="ECO:0007669"/>
    <property type="project" value="InterPro"/>
</dbReference>
<dbReference type="GO" id="GO:0005737">
    <property type="term" value="C:cytoplasm"/>
    <property type="evidence" value="ECO:0007669"/>
    <property type="project" value="TreeGrafter"/>
</dbReference>
<dbReference type="GO" id="GO:0016831">
    <property type="term" value="F:carboxy-lyase activity"/>
    <property type="evidence" value="ECO:0007669"/>
    <property type="project" value="InterPro"/>
</dbReference>
<proteinExistence type="predicted"/>
<evidence type="ECO:0000313" key="3">
    <source>
        <dbReference type="EMBL" id="GBD08923.1"/>
    </source>
</evidence>
<reference evidence="4" key="1">
    <citation type="submission" date="2017-09" db="EMBL/GenBank/DDBJ databases">
        <title>Metaegenomics of thermophilic ammonia-oxidizing enrichment culture.</title>
        <authorList>
            <person name="Kato S."/>
            <person name="Suzuki K."/>
        </authorList>
    </citation>
    <scope>NUCLEOTIDE SEQUENCE [LARGE SCALE GENOMIC DNA]</scope>
</reference>
<evidence type="ECO:0000256" key="1">
    <source>
        <dbReference type="ARBA" id="ARBA00023239"/>
    </source>
</evidence>
<accession>A0A2H5Y651</accession>
<dbReference type="InterPro" id="IPR032466">
    <property type="entry name" value="Metal_Hydrolase"/>
</dbReference>
<dbReference type="EMBL" id="BEHY01000021">
    <property type="protein sequence ID" value="GBD08923.1"/>
    <property type="molecule type" value="Genomic_DNA"/>
</dbReference>
<dbReference type="PANTHER" id="PTHR21240:SF28">
    <property type="entry name" value="ISO-OROTATE DECARBOXYLASE (EUROFUNG)"/>
    <property type="match status" value="1"/>
</dbReference>
<dbReference type="Proteomes" id="UP000236642">
    <property type="component" value="Unassembled WGS sequence"/>
</dbReference>
<name>A0A2H5Y651_9CHLR</name>
<dbReference type="GO" id="GO:0019748">
    <property type="term" value="P:secondary metabolic process"/>
    <property type="evidence" value="ECO:0007669"/>
    <property type="project" value="TreeGrafter"/>
</dbReference>
<dbReference type="Pfam" id="PF04909">
    <property type="entry name" value="Amidohydro_2"/>
    <property type="match status" value="1"/>
</dbReference>
<dbReference type="SUPFAM" id="SSF51556">
    <property type="entry name" value="Metallo-dependent hydrolases"/>
    <property type="match status" value="1"/>
</dbReference>
<dbReference type="Gene3D" id="3.20.20.140">
    <property type="entry name" value="Metal-dependent hydrolases"/>
    <property type="match status" value="1"/>
</dbReference>
<organism evidence="3 4">
    <name type="scientific">Candidatus Thermoflexus japonica</name>
    <dbReference type="NCBI Taxonomy" id="2035417"/>
    <lineage>
        <taxon>Bacteria</taxon>
        <taxon>Bacillati</taxon>
        <taxon>Chloroflexota</taxon>
        <taxon>Thermoflexia</taxon>
        <taxon>Thermoflexales</taxon>
        <taxon>Thermoflexaceae</taxon>
        <taxon>Thermoflexus</taxon>
    </lineage>
</organism>
<keyword evidence="1" id="KW-0456">Lyase</keyword>
<dbReference type="InterPro" id="IPR032465">
    <property type="entry name" value="ACMSD"/>
</dbReference>